<dbReference type="AlphaFoldDB" id="A0A4R1FRG4"/>
<dbReference type="Gene3D" id="3.30.160.250">
    <property type="match status" value="1"/>
</dbReference>
<gene>
    <name evidence="2" type="ORF">EV694_1685</name>
</gene>
<proteinExistence type="predicted"/>
<dbReference type="RefSeq" id="WP_132691406.1">
    <property type="nucleotide sequence ID" value="NZ_SMFT01000004.1"/>
</dbReference>
<reference evidence="2 3" key="1">
    <citation type="submission" date="2019-03" db="EMBL/GenBank/DDBJ databases">
        <title>Genomic Encyclopedia of Type Strains, Phase IV (KMG-IV): sequencing the most valuable type-strain genomes for metagenomic binning, comparative biology and taxonomic classification.</title>
        <authorList>
            <person name="Goeker M."/>
        </authorList>
    </citation>
    <scope>NUCLEOTIDE SEQUENCE [LARGE SCALE GENOMIC DNA]</scope>
    <source>
        <strain evidence="2 3">DSM 15534</strain>
    </source>
</reference>
<dbReference type="OrthoDB" id="9807959at2"/>
<dbReference type="InterPro" id="IPR051404">
    <property type="entry name" value="TA_system_antitoxin"/>
</dbReference>
<dbReference type="SUPFAM" id="SSF143100">
    <property type="entry name" value="TTHA1013/TTHA0281-like"/>
    <property type="match status" value="1"/>
</dbReference>
<evidence type="ECO:0000313" key="3">
    <source>
        <dbReference type="Proteomes" id="UP000294702"/>
    </source>
</evidence>
<protein>
    <submittedName>
        <fullName evidence="2">Putative RNase H-like HicB family nuclease</fullName>
    </submittedName>
</protein>
<dbReference type="PANTHER" id="PTHR34504">
    <property type="entry name" value="ANTITOXIN HICB"/>
    <property type="match status" value="1"/>
</dbReference>
<dbReference type="InterPro" id="IPR031807">
    <property type="entry name" value="HicB-like"/>
</dbReference>
<name>A0A4R1FRG4_9PAST</name>
<evidence type="ECO:0000259" key="1">
    <source>
        <dbReference type="Pfam" id="PF15919"/>
    </source>
</evidence>
<dbReference type="InterPro" id="IPR035069">
    <property type="entry name" value="TTHA1013/TTHA0281-like"/>
</dbReference>
<comment type="caution">
    <text evidence="2">The sequence shown here is derived from an EMBL/GenBank/DDBJ whole genome shotgun (WGS) entry which is preliminary data.</text>
</comment>
<accession>A0A4R1FRG4</accession>
<dbReference type="Pfam" id="PF15919">
    <property type="entry name" value="HicB_lk_antitox"/>
    <property type="match status" value="1"/>
</dbReference>
<keyword evidence="3" id="KW-1185">Reference proteome</keyword>
<dbReference type="PANTHER" id="PTHR34504:SF2">
    <property type="entry name" value="UPF0150 PROTEIN SSL0259"/>
    <property type="match status" value="1"/>
</dbReference>
<sequence>MLYPIAIEIGDQDHAYGVIVPDVPGCFSAGDTMAEAYDNAKQAIAFHIKGMLEDGEDIPQPTSIENHIHNEDYVGLTWGIVDVDLSHLMGKAEKINITLPSLLLQHIDKFVATHPEYKNRSNFLAKLATDKVFQQTAQ</sequence>
<dbReference type="Proteomes" id="UP000294702">
    <property type="component" value="Unassembled WGS sequence"/>
</dbReference>
<dbReference type="EMBL" id="SMFT01000004">
    <property type="protein sequence ID" value="TCJ96134.1"/>
    <property type="molecule type" value="Genomic_DNA"/>
</dbReference>
<organism evidence="2 3">
    <name type="scientific">Volucribacter psittacicida</name>
    <dbReference type="NCBI Taxonomy" id="203482"/>
    <lineage>
        <taxon>Bacteria</taxon>
        <taxon>Pseudomonadati</taxon>
        <taxon>Pseudomonadota</taxon>
        <taxon>Gammaproteobacteria</taxon>
        <taxon>Pasteurellales</taxon>
        <taxon>Pasteurellaceae</taxon>
        <taxon>Volucribacter</taxon>
    </lineage>
</organism>
<feature type="domain" description="HicB-like antitoxin of toxin-antitoxin system" evidence="1">
    <location>
        <begin position="3"/>
        <end position="128"/>
    </location>
</feature>
<dbReference type="CDD" id="cd22231">
    <property type="entry name" value="RHH_NikR_HicB-like"/>
    <property type="match status" value="1"/>
</dbReference>
<evidence type="ECO:0000313" key="2">
    <source>
        <dbReference type="EMBL" id="TCJ96134.1"/>
    </source>
</evidence>